<comment type="caution">
    <text evidence="2">The sequence shown here is derived from an EMBL/GenBank/DDBJ whole genome shotgun (WGS) entry which is preliminary data.</text>
</comment>
<feature type="region of interest" description="Disordered" evidence="1">
    <location>
        <begin position="194"/>
        <end position="306"/>
    </location>
</feature>
<accession>A0A9W8LNU8</accession>
<feature type="compositionally biased region" description="Polar residues" evidence="1">
    <location>
        <begin position="257"/>
        <end position="274"/>
    </location>
</feature>
<evidence type="ECO:0000256" key="1">
    <source>
        <dbReference type="SAM" id="MobiDB-lite"/>
    </source>
</evidence>
<feature type="compositionally biased region" description="Basic residues" evidence="1">
    <location>
        <begin position="202"/>
        <end position="216"/>
    </location>
</feature>
<protein>
    <submittedName>
        <fullName evidence="2">Uncharacterized protein</fullName>
    </submittedName>
</protein>
<dbReference type="AlphaFoldDB" id="A0A9W8LNU8"/>
<evidence type="ECO:0000313" key="3">
    <source>
        <dbReference type="Proteomes" id="UP001140172"/>
    </source>
</evidence>
<sequence length="731" mass="79355">MYDYVRRQQELQPALFATKTFHWMEPGHQRQASWTHKYTRPARDPLAHSSSSIFAGTAASASPARTLFAFRRTRPRQLSDAARRPPSGVSGTFVARRRGFTAPAGVARPMVGLQPREAEPMTSAAESIAEESSDQPSGDQPADAEAKGVLFSSASQPTGASPNPLPVSSFSPPLSPQPRTICHRARTLMHRVRMLKPDGQHNARRRQQQQQHRRRHDERQQQARTPFTISSVLCTFDNGTLPRRGVPNTRPAPNRQPAINNPPSSALNQPQPASNHGPPRRLPRSPLANPPTITSIPSSSSEDEDEDDEALRCHGCARYRGAEWIVTCAASHALCFGCVQAYVRTLAHTPGAPVPCLLTGCAAQIARAQLRRCLPPQRMRQLDGARPPTRNPAAAWDAMSSDEGFDMPLVPEEPEDAVCRSMATLAVSRDDVAERAAMSMPALGGRTSAGSGPMLSERTCVGRASHDSVVAVAALAADSDESLSPQSVGSRLRRVPKAHEPLSAVPPESEYLPESLVHLARLRPADSADMSEALGAPLLYDYAGDSHLLRTPVQVRHDAYSFASTGSPVSWQQPPPLPPALPASFRASSTWITPGQRHSGYAENMLLSATLFETIRRKPSPEAASEEEEEDLYSILDLDDSSLVGCESRTPSAAQDLQGTPGVASTLAPTPVVVQKRDEDAGVYIPTWRRAEAGARKTPLWAADEFGSQSGVLCEAAELNFDLYETLHRRR</sequence>
<feature type="region of interest" description="Disordered" evidence="1">
    <location>
        <begin position="75"/>
        <end position="179"/>
    </location>
</feature>
<dbReference type="Proteomes" id="UP001140172">
    <property type="component" value="Unassembled WGS sequence"/>
</dbReference>
<dbReference type="EMBL" id="JANBUM010000015">
    <property type="protein sequence ID" value="KAJ2787699.1"/>
    <property type="molecule type" value="Genomic_DNA"/>
</dbReference>
<name>A0A9W8LNU8_9FUNG</name>
<gene>
    <name evidence="2" type="ORF">GGI15_000522</name>
</gene>
<evidence type="ECO:0000313" key="2">
    <source>
        <dbReference type="EMBL" id="KAJ2787699.1"/>
    </source>
</evidence>
<keyword evidence="3" id="KW-1185">Reference proteome</keyword>
<dbReference type="OrthoDB" id="5589821at2759"/>
<reference evidence="2" key="1">
    <citation type="submission" date="2022-07" db="EMBL/GenBank/DDBJ databases">
        <title>Phylogenomic reconstructions and comparative analyses of Kickxellomycotina fungi.</title>
        <authorList>
            <person name="Reynolds N.K."/>
            <person name="Stajich J.E."/>
            <person name="Barry K."/>
            <person name="Grigoriev I.V."/>
            <person name="Crous P."/>
            <person name="Smith M.E."/>
        </authorList>
    </citation>
    <scope>NUCLEOTIDE SEQUENCE</scope>
    <source>
        <strain evidence="2">BCRC 34489</strain>
    </source>
</reference>
<proteinExistence type="predicted"/>
<organism evidence="2 3">
    <name type="scientific">Coemansia interrupta</name>
    <dbReference type="NCBI Taxonomy" id="1126814"/>
    <lineage>
        <taxon>Eukaryota</taxon>
        <taxon>Fungi</taxon>
        <taxon>Fungi incertae sedis</taxon>
        <taxon>Zoopagomycota</taxon>
        <taxon>Kickxellomycotina</taxon>
        <taxon>Kickxellomycetes</taxon>
        <taxon>Kickxellales</taxon>
        <taxon>Kickxellaceae</taxon>
        <taxon>Coemansia</taxon>
    </lineage>
</organism>